<evidence type="ECO:0000256" key="5">
    <source>
        <dbReference type="ARBA" id="ARBA00023163"/>
    </source>
</evidence>
<accession>A0A4R5CAT0</accession>
<proteinExistence type="inferred from homology"/>
<dbReference type="RefSeq" id="WP_131889384.1">
    <property type="nucleotide sequence ID" value="NZ_SMKU01000009.1"/>
</dbReference>
<dbReference type="InterPro" id="IPR039425">
    <property type="entry name" value="RNA_pol_sigma-70-like"/>
</dbReference>
<dbReference type="PANTHER" id="PTHR43133">
    <property type="entry name" value="RNA POLYMERASE ECF-TYPE SIGMA FACTO"/>
    <property type="match status" value="1"/>
</dbReference>
<feature type="domain" description="RNA polymerase sigma factor 70 region 4 type 2" evidence="7">
    <location>
        <begin position="131"/>
        <end position="181"/>
    </location>
</feature>
<dbReference type="Pfam" id="PF08281">
    <property type="entry name" value="Sigma70_r4_2"/>
    <property type="match status" value="1"/>
</dbReference>
<sequence>MTAPPDTPAVLDDAGLLRESLHDPERFAVLYDRHLPAVHRYLAGRLGREGSEDLAAETFLIAFRRRRDFDPGRGAVRPWLFGIATHLVAQHRRTEARRLKLLGRIATEDSVAGHEERVTAQVTAWAARPDLVRAMSALSRGDRDVVFLAALGGLGYEEIGQALGIPSGTVGSRLTRARRKLRQALGGIDPLEEN</sequence>
<dbReference type="Proteomes" id="UP000294513">
    <property type="component" value="Unassembled WGS sequence"/>
</dbReference>
<evidence type="ECO:0000256" key="2">
    <source>
        <dbReference type="ARBA" id="ARBA00023015"/>
    </source>
</evidence>
<evidence type="ECO:0000313" key="9">
    <source>
        <dbReference type="Proteomes" id="UP000294513"/>
    </source>
</evidence>
<dbReference type="NCBIfam" id="TIGR02937">
    <property type="entry name" value="sigma70-ECF"/>
    <property type="match status" value="1"/>
</dbReference>
<dbReference type="InterPro" id="IPR013325">
    <property type="entry name" value="RNA_pol_sigma_r2"/>
</dbReference>
<feature type="domain" description="RNA polymerase sigma-70 region 2" evidence="6">
    <location>
        <begin position="30"/>
        <end position="98"/>
    </location>
</feature>
<dbReference type="Gene3D" id="1.10.10.10">
    <property type="entry name" value="Winged helix-like DNA-binding domain superfamily/Winged helix DNA-binding domain"/>
    <property type="match status" value="1"/>
</dbReference>
<protein>
    <submittedName>
        <fullName evidence="8">RNA polymerase sigma factor</fullName>
    </submittedName>
</protein>
<dbReference type="PANTHER" id="PTHR43133:SF8">
    <property type="entry name" value="RNA POLYMERASE SIGMA FACTOR HI_1459-RELATED"/>
    <property type="match status" value="1"/>
</dbReference>
<evidence type="ECO:0000256" key="1">
    <source>
        <dbReference type="ARBA" id="ARBA00010641"/>
    </source>
</evidence>
<name>A0A4R5CAT0_9ACTN</name>
<dbReference type="EMBL" id="SMKU01000009">
    <property type="protein sequence ID" value="TDD95826.1"/>
    <property type="molecule type" value="Genomic_DNA"/>
</dbReference>
<dbReference type="GO" id="GO:0003677">
    <property type="term" value="F:DNA binding"/>
    <property type="evidence" value="ECO:0007669"/>
    <property type="project" value="UniProtKB-KW"/>
</dbReference>
<keyword evidence="4" id="KW-0238">DNA-binding</keyword>
<reference evidence="8 9" key="1">
    <citation type="submission" date="2019-03" db="EMBL/GenBank/DDBJ databases">
        <title>Draft genome sequences of novel Actinobacteria.</title>
        <authorList>
            <person name="Sahin N."/>
            <person name="Ay H."/>
            <person name="Saygin H."/>
        </authorList>
    </citation>
    <scope>NUCLEOTIDE SEQUENCE [LARGE SCALE GENOMIC DNA]</scope>
    <source>
        <strain evidence="8 9">H3C3</strain>
    </source>
</reference>
<keyword evidence="2" id="KW-0805">Transcription regulation</keyword>
<dbReference type="InterPro" id="IPR013249">
    <property type="entry name" value="RNA_pol_sigma70_r4_t2"/>
</dbReference>
<dbReference type="OrthoDB" id="5518337at2"/>
<dbReference type="InterPro" id="IPR007627">
    <property type="entry name" value="RNA_pol_sigma70_r2"/>
</dbReference>
<keyword evidence="3" id="KW-0731">Sigma factor</keyword>
<organism evidence="8 9">
    <name type="scientific">Actinomadura rubrisoli</name>
    <dbReference type="NCBI Taxonomy" id="2530368"/>
    <lineage>
        <taxon>Bacteria</taxon>
        <taxon>Bacillati</taxon>
        <taxon>Actinomycetota</taxon>
        <taxon>Actinomycetes</taxon>
        <taxon>Streptosporangiales</taxon>
        <taxon>Thermomonosporaceae</taxon>
        <taxon>Actinomadura</taxon>
    </lineage>
</organism>
<keyword evidence="9" id="KW-1185">Reference proteome</keyword>
<dbReference type="InterPro" id="IPR014284">
    <property type="entry name" value="RNA_pol_sigma-70_dom"/>
</dbReference>
<dbReference type="SUPFAM" id="SSF88946">
    <property type="entry name" value="Sigma2 domain of RNA polymerase sigma factors"/>
    <property type="match status" value="1"/>
</dbReference>
<comment type="caution">
    <text evidence="8">The sequence shown here is derived from an EMBL/GenBank/DDBJ whole genome shotgun (WGS) entry which is preliminary data.</text>
</comment>
<gene>
    <name evidence="8" type="ORF">E1298_04065</name>
</gene>
<dbReference type="Pfam" id="PF04542">
    <property type="entry name" value="Sigma70_r2"/>
    <property type="match status" value="1"/>
</dbReference>
<keyword evidence="5" id="KW-0804">Transcription</keyword>
<evidence type="ECO:0000256" key="4">
    <source>
        <dbReference type="ARBA" id="ARBA00023125"/>
    </source>
</evidence>
<dbReference type="GO" id="GO:0006352">
    <property type="term" value="P:DNA-templated transcription initiation"/>
    <property type="evidence" value="ECO:0007669"/>
    <property type="project" value="InterPro"/>
</dbReference>
<evidence type="ECO:0000259" key="7">
    <source>
        <dbReference type="Pfam" id="PF08281"/>
    </source>
</evidence>
<dbReference type="CDD" id="cd06171">
    <property type="entry name" value="Sigma70_r4"/>
    <property type="match status" value="1"/>
</dbReference>
<dbReference type="SUPFAM" id="SSF88659">
    <property type="entry name" value="Sigma3 and sigma4 domains of RNA polymerase sigma factors"/>
    <property type="match status" value="1"/>
</dbReference>
<dbReference type="Gene3D" id="1.10.1740.10">
    <property type="match status" value="1"/>
</dbReference>
<dbReference type="AlphaFoldDB" id="A0A4R5CAT0"/>
<dbReference type="InterPro" id="IPR013324">
    <property type="entry name" value="RNA_pol_sigma_r3/r4-like"/>
</dbReference>
<evidence type="ECO:0000259" key="6">
    <source>
        <dbReference type="Pfam" id="PF04542"/>
    </source>
</evidence>
<dbReference type="InterPro" id="IPR036388">
    <property type="entry name" value="WH-like_DNA-bd_sf"/>
</dbReference>
<dbReference type="GO" id="GO:0016987">
    <property type="term" value="F:sigma factor activity"/>
    <property type="evidence" value="ECO:0007669"/>
    <property type="project" value="UniProtKB-KW"/>
</dbReference>
<comment type="similarity">
    <text evidence="1">Belongs to the sigma-70 factor family. ECF subfamily.</text>
</comment>
<evidence type="ECO:0000256" key="3">
    <source>
        <dbReference type="ARBA" id="ARBA00023082"/>
    </source>
</evidence>
<evidence type="ECO:0000313" key="8">
    <source>
        <dbReference type="EMBL" id="TDD95826.1"/>
    </source>
</evidence>